<dbReference type="RefSeq" id="WP_013041802.1">
    <property type="nucleotide sequence ID" value="NC_014008.1"/>
</dbReference>
<keyword evidence="1" id="KW-0732">Signal</keyword>
<sequence length="119" mass="13271">MRYFVYSLIALLPFMGLSLNAAAICDCEHDAAVELGAVPCCTEQPESCCMQTQPENTPLKVAMALHTQPESPALTLSALTTLTEDRAKHRPHAGVYYQRPRPPPLRSSEHRCYIQSWLN</sequence>
<protein>
    <recommendedName>
        <fullName evidence="4">Secreted protein</fullName>
    </recommendedName>
</protein>
<dbReference type="Proteomes" id="UP000000925">
    <property type="component" value="Chromosome"/>
</dbReference>
<keyword evidence="3" id="KW-1185">Reference proteome</keyword>
<dbReference type="STRING" id="583355.Caka_0047"/>
<evidence type="ECO:0000256" key="1">
    <source>
        <dbReference type="SAM" id="SignalP"/>
    </source>
</evidence>
<name>D5EKX4_CORAD</name>
<feature type="signal peptide" evidence="1">
    <location>
        <begin position="1"/>
        <end position="23"/>
    </location>
</feature>
<dbReference type="EMBL" id="CP001998">
    <property type="protein sequence ID" value="ADE53076.1"/>
    <property type="molecule type" value="Genomic_DNA"/>
</dbReference>
<dbReference type="AlphaFoldDB" id="D5EKX4"/>
<feature type="chain" id="PRO_5003071249" description="Secreted protein" evidence="1">
    <location>
        <begin position="24"/>
        <end position="119"/>
    </location>
</feature>
<evidence type="ECO:0000313" key="2">
    <source>
        <dbReference type="EMBL" id="ADE53076.1"/>
    </source>
</evidence>
<evidence type="ECO:0000313" key="3">
    <source>
        <dbReference type="Proteomes" id="UP000000925"/>
    </source>
</evidence>
<dbReference type="KEGG" id="caa:Caka_0047"/>
<dbReference type="HOGENOM" id="CLU_2057415_0_0_0"/>
<evidence type="ECO:0008006" key="4">
    <source>
        <dbReference type="Google" id="ProtNLM"/>
    </source>
</evidence>
<accession>D5EKX4</accession>
<proteinExistence type="predicted"/>
<reference evidence="2 3" key="1">
    <citation type="journal article" date="2010" name="Stand. Genomic Sci.">
        <title>Complete genome sequence of Coraliomargarita akajimensis type strain (04OKA010-24).</title>
        <authorList>
            <person name="Mavromatis K."/>
            <person name="Abt B."/>
            <person name="Brambilla E."/>
            <person name="Lapidus A."/>
            <person name="Copeland A."/>
            <person name="Deshpande S."/>
            <person name="Nolan M."/>
            <person name="Lucas S."/>
            <person name="Tice H."/>
            <person name="Cheng J.F."/>
            <person name="Han C."/>
            <person name="Detter J.C."/>
            <person name="Woyke T."/>
            <person name="Goodwin L."/>
            <person name="Pitluck S."/>
            <person name="Held B."/>
            <person name="Brettin T."/>
            <person name="Tapia R."/>
            <person name="Ivanova N."/>
            <person name="Mikhailova N."/>
            <person name="Pati A."/>
            <person name="Liolios K."/>
            <person name="Chen A."/>
            <person name="Palaniappan K."/>
            <person name="Land M."/>
            <person name="Hauser L."/>
            <person name="Chang Y.J."/>
            <person name="Jeffries C.D."/>
            <person name="Rohde M."/>
            <person name="Goker M."/>
            <person name="Bristow J."/>
            <person name="Eisen J.A."/>
            <person name="Markowitz V."/>
            <person name="Hugenholtz P."/>
            <person name="Klenk H.P."/>
            <person name="Kyrpides N.C."/>
        </authorList>
    </citation>
    <scope>NUCLEOTIDE SEQUENCE [LARGE SCALE GENOMIC DNA]</scope>
    <source>
        <strain evidence="3">DSM 45221 / IAM 15411 / JCM 23193 / KCTC 12865</strain>
    </source>
</reference>
<gene>
    <name evidence="2" type="ordered locus">Caka_0047</name>
</gene>
<organism evidence="2 3">
    <name type="scientific">Coraliomargarita akajimensis (strain DSM 45221 / IAM 15411 / JCM 23193 / KCTC 12865 / 04OKA010-24)</name>
    <dbReference type="NCBI Taxonomy" id="583355"/>
    <lineage>
        <taxon>Bacteria</taxon>
        <taxon>Pseudomonadati</taxon>
        <taxon>Verrucomicrobiota</taxon>
        <taxon>Opitutia</taxon>
        <taxon>Puniceicoccales</taxon>
        <taxon>Coraliomargaritaceae</taxon>
        <taxon>Coraliomargarita</taxon>
    </lineage>
</organism>